<evidence type="ECO:0000313" key="3">
    <source>
        <dbReference type="EMBL" id="QNP39674.1"/>
    </source>
</evidence>
<reference evidence="3 4" key="1">
    <citation type="submission" date="2020-08" db="EMBL/GenBank/DDBJ databases">
        <title>Lysobacter sp. II4 sp. nov., isolated from soil.</title>
        <authorList>
            <person name="Woo C.Y."/>
            <person name="Kim J."/>
        </authorList>
    </citation>
    <scope>NUCLEOTIDE SEQUENCE [LARGE SCALE GENOMIC DNA]</scope>
    <source>
        <strain evidence="3 4">II4</strain>
    </source>
</reference>
<keyword evidence="1" id="KW-0472">Membrane</keyword>
<keyword evidence="4" id="KW-1185">Reference proteome</keyword>
<accession>A0A7H0FUF8</accession>
<dbReference type="RefSeq" id="WP_187711120.1">
    <property type="nucleotide sequence ID" value="NZ_CP060820.1"/>
</dbReference>
<protein>
    <submittedName>
        <fullName evidence="3">NERD domain-containing protein</fullName>
    </submittedName>
</protein>
<feature type="transmembrane region" description="Helical" evidence="1">
    <location>
        <begin position="91"/>
        <end position="117"/>
    </location>
</feature>
<dbReference type="PROSITE" id="PS50965">
    <property type="entry name" value="NERD"/>
    <property type="match status" value="1"/>
</dbReference>
<dbReference type="Pfam" id="PF08378">
    <property type="entry name" value="NERD"/>
    <property type="match status" value="1"/>
</dbReference>
<dbReference type="KEGG" id="lsx:H8B22_09085"/>
<organism evidence="3 4">
    <name type="scientific">Agrilutibacter terrestris</name>
    <dbReference type="NCBI Taxonomy" id="2865112"/>
    <lineage>
        <taxon>Bacteria</taxon>
        <taxon>Pseudomonadati</taxon>
        <taxon>Pseudomonadota</taxon>
        <taxon>Gammaproteobacteria</taxon>
        <taxon>Lysobacterales</taxon>
        <taxon>Lysobacteraceae</taxon>
        <taxon>Agrilutibacter</taxon>
    </lineage>
</organism>
<sequence length="299" mass="33031">MKWWSGLIGLAPFALSAGLALTFALAYKALNRRMSRRSPLAGRKVGKLPGQELVERVSDHETDLLLAVMLMYMALPLMFLGWVGTRFRLDTVVWGSVETIFLLGALALFGYGLFGYVRAFRARERARDGLLAERVTGMQLNRLVAQGCTVMHDLPGEGFNIDHVVIAPRGVYAVETKSFRKPKQTGAGDAYRVVFDGALLRFPDFAEKNALEQARRQAQWLAKVLREALGRDVPVIPALALPGWLIEQGDDTWRNAAVKVFSPMGGGANFMAKDIQAIDATTRNLIRDALAVRYPDIPA</sequence>
<evidence type="ECO:0000259" key="2">
    <source>
        <dbReference type="PROSITE" id="PS50965"/>
    </source>
</evidence>
<keyword evidence="1" id="KW-1133">Transmembrane helix</keyword>
<proteinExistence type="predicted"/>
<feature type="transmembrane region" description="Helical" evidence="1">
    <location>
        <begin position="64"/>
        <end position="85"/>
    </location>
</feature>
<feature type="domain" description="NERD" evidence="2">
    <location>
        <begin position="128"/>
        <end position="248"/>
    </location>
</feature>
<keyword evidence="1" id="KW-0812">Transmembrane</keyword>
<dbReference type="AlphaFoldDB" id="A0A7H0FUF8"/>
<dbReference type="Proteomes" id="UP000516018">
    <property type="component" value="Chromosome"/>
</dbReference>
<dbReference type="InterPro" id="IPR011528">
    <property type="entry name" value="NERD"/>
</dbReference>
<evidence type="ECO:0000313" key="4">
    <source>
        <dbReference type="Proteomes" id="UP000516018"/>
    </source>
</evidence>
<feature type="transmembrane region" description="Helical" evidence="1">
    <location>
        <begin position="6"/>
        <end position="27"/>
    </location>
</feature>
<dbReference type="EMBL" id="CP060820">
    <property type="protein sequence ID" value="QNP39674.1"/>
    <property type="molecule type" value="Genomic_DNA"/>
</dbReference>
<name>A0A7H0FUF8_9GAMM</name>
<gene>
    <name evidence="3" type="ORF">H8B22_09085</name>
</gene>
<evidence type="ECO:0000256" key="1">
    <source>
        <dbReference type="SAM" id="Phobius"/>
    </source>
</evidence>